<feature type="region of interest" description="Disordered" evidence="1">
    <location>
        <begin position="13"/>
        <end position="40"/>
    </location>
</feature>
<protein>
    <submittedName>
        <fullName evidence="2">Uncharacterized protein</fullName>
    </submittedName>
</protein>
<gene>
    <name evidence="2" type="ORF">J1605_019935</name>
</gene>
<comment type="caution">
    <text evidence="2">The sequence shown here is derived from an EMBL/GenBank/DDBJ whole genome shotgun (WGS) entry which is preliminary data.</text>
</comment>
<organism evidence="2 3">
    <name type="scientific">Eschrichtius robustus</name>
    <name type="common">California gray whale</name>
    <name type="synonym">Eschrichtius gibbosus</name>
    <dbReference type="NCBI Taxonomy" id="9764"/>
    <lineage>
        <taxon>Eukaryota</taxon>
        <taxon>Metazoa</taxon>
        <taxon>Chordata</taxon>
        <taxon>Craniata</taxon>
        <taxon>Vertebrata</taxon>
        <taxon>Euteleostomi</taxon>
        <taxon>Mammalia</taxon>
        <taxon>Eutheria</taxon>
        <taxon>Laurasiatheria</taxon>
        <taxon>Artiodactyla</taxon>
        <taxon>Whippomorpha</taxon>
        <taxon>Cetacea</taxon>
        <taxon>Mysticeti</taxon>
        <taxon>Eschrichtiidae</taxon>
        <taxon>Eschrichtius</taxon>
    </lineage>
</organism>
<keyword evidence="3" id="KW-1185">Reference proteome</keyword>
<evidence type="ECO:0000313" key="3">
    <source>
        <dbReference type="Proteomes" id="UP001159641"/>
    </source>
</evidence>
<sequence>MCIAAHVTRLPPAPPAAPARPLADVEGLRRRRRPASEARGLRAPVSAHLARGRAPGCVTLSRCSRDARGEGPSTSPPWVCGWCTMDDFALGNFTVADYALLEECPYVDDCVFASEFMSNDYVRVTQLYCDGVSLTSALCGVVNLFLSCKITVMPLKYTSSGHFCFNVNTVL</sequence>
<dbReference type="AlphaFoldDB" id="A0AB34HP98"/>
<accession>A0AB34HP98</accession>
<reference evidence="2 3" key="1">
    <citation type="submission" date="2022-11" db="EMBL/GenBank/DDBJ databases">
        <title>Whole genome sequence of Eschrichtius robustus ER-17-0199.</title>
        <authorList>
            <person name="Bruniche-Olsen A."/>
            <person name="Black A.N."/>
            <person name="Fields C.J."/>
            <person name="Walden K."/>
            <person name="Dewoody J.A."/>
        </authorList>
    </citation>
    <scope>NUCLEOTIDE SEQUENCE [LARGE SCALE GENOMIC DNA]</scope>
    <source>
        <strain evidence="2">ER-17-0199</strain>
        <tissue evidence="2">Blubber</tissue>
    </source>
</reference>
<evidence type="ECO:0000256" key="1">
    <source>
        <dbReference type="SAM" id="MobiDB-lite"/>
    </source>
</evidence>
<evidence type="ECO:0000313" key="2">
    <source>
        <dbReference type="EMBL" id="KAJ8792379.1"/>
    </source>
</evidence>
<dbReference type="Proteomes" id="UP001159641">
    <property type="component" value="Unassembled WGS sequence"/>
</dbReference>
<proteinExistence type="predicted"/>
<name>A0AB34HP98_ESCRO</name>
<dbReference type="EMBL" id="JAIQCJ010001111">
    <property type="protein sequence ID" value="KAJ8792379.1"/>
    <property type="molecule type" value="Genomic_DNA"/>
</dbReference>